<name>A0A6C0BK22_9ZZZZ</name>
<evidence type="ECO:0000313" key="1">
    <source>
        <dbReference type="EMBL" id="QHS92717.1"/>
    </source>
</evidence>
<protein>
    <submittedName>
        <fullName evidence="1">Uncharacterized protein</fullName>
    </submittedName>
</protein>
<sequence>MGNFCNKSHTQVKYQPVMLIGGSGGTGENEFEFDGYRVQRRGEIVTICGHSVELVTHRSNDRLISLMTYKIGPFIYRYQDLKIKIPGLTVIDYDKKGNATCKFIEYGCDTDVIVKKSVTKPLFPLTKYYEYAENVNIKVDWFTALFMESLGQRYVDTDRLANSLWERYKSSSLLPPSSPSPAPSQ</sequence>
<reference evidence="1" key="1">
    <citation type="journal article" date="2020" name="Nature">
        <title>Giant virus diversity and host interactions through global metagenomics.</title>
        <authorList>
            <person name="Schulz F."/>
            <person name="Roux S."/>
            <person name="Paez-Espino D."/>
            <person name="Jungbluth S."/>
            <person name="Walsh D.A."/>
            <person name="Denef V.J."/>
            <person name="McMahon K.D."/>
            <person name="Konstantinidis K.T."/>
            <person name="Eloe-Fadrosh E.A."/>
            <person name="Kyrpides N.C."/>
            <person name="Woyke T."/>
        </authorList>
    </citation>
    <scope>NUCLEOTIDE SEQUENCE</scope>
    <source>
        <strain evidence="1">GVMAG-M-3300014204-73</strain>
    </source>
</reference>
<accession>A0A6C0BK22</accession>
<proteinExistence type="predicted"/>
<organism evidence="1">
    <name type="scientific">viral metagenome</name>
    <dbReference type="NCBI Taxonomy" id="1070528"/>
    <lineage>
        <taxon>unclassified sequences</taxon>
        <taxon>metagenomes</taxon>
        <taxon>organismal metagenomes</taxon>
    </lineage>
</organism>
<dbReference type="EMBL" id="MN739188">
    <property type="protein sequence ID" value="QHS92717.1"/>
    <property type="molecule type" value="Genomic_DNA"/>
</dbReference>
<dbReference type="AlphaFoldDB" id="A0A6C0BK22"/>